<keyword evidence="1" id="KW-0560">Oxidoreductase</keyword>
<protein>
    <submittedName>
        <fullName evidence="4">2-polyprenyl-6-methoxyphenol hydroxylase-like FAD-dependent oxidoreductase</fullName>
    </submittedName>
</protein>
<dbReference type="SUPFAM" id="SSF51905">
    <property type="entry name" value="FAD/NAD(P)-binding domain"/>
    <property type="match status" value="1"/>
</dbReference>
<evidence type="ECO:0000313" key="4">
    <source>
        <dbReference type="EMBL" id="MBB5782409.1"/>
    </source>
</evidence>
<dbReference type="Gene3D" id="3.50.50.60">
    <property type="entry name" value="FAD/NAD(P)-binding domain"/>
    <property type="match status" value="1"/>
</dbReference>
<comment type="caution">
    <text evidence="4">The sequence shown here is derived from an EMBL/GenBank/DDBJ whole genome shotgun (WGS) entry which is preliminary data.</text>
</comment>
<dbReference type="EMBL" id="JACHMB010000001">
    <property type="protein sequence ID" value="MBB5782409.1"/>
    <property type="molecule type" value="Genomic_DNA"/>
</dbReference>
<evidence type="ECO:0000313" key="5">
    <source>
        <dbReference type="Proteomes" id="UP000579153"/>
    </source>
</evidence>
<dbReference type="InterPro" id="IPR036188">
    <property type="entry name" value="FAD/NAD-bd_sf"/>
</dbReference>
<evidence type="ECO:0000259" key="3">
    <source>
        <dbReference type="Pfam" id="PF01494"/>
    </source>
</evidence>
<dbReference type="Pfam" id="PF01494">
    <property type="entry name" value="FAD_binding_3"/>
    <property type="match status" value="1"/>
</dbReference>
<dbReference type="RefSeq" id="WP_185075505.1">
    <property type="nucleotide sequence ID" value="NZ_JACHMB010000001.1"/>
</dbReference>
<keyword evidence="5" id="KW-1185">Reference proteome</keyword>
<dbReference type="AlphaFoldDB" id="A0A7W9GEN3"/>
<dbReference type="InterPro" id="IPR050493">
    <property type="entry name" value="FAD-dep_Monooxygenase_BioMet"/>
</dbReference>
<sequence>MKRAVVVGAGVGGLTTAIALRAIGWEVSIFERWPQVVAEGTALGIRPDAQAGLARLGLGEQLRERTVPYRRAQIRTPDGRRLADLPLERIERRAGAPVRMLSRVSLIEMLVRQVDPATISTSVEITDPAALRADYDLVVGADGVRSAVRQAFFGAATRPRYAGIIAWRGVIKGFEPQDYGETWGRGQMFGMTPQAPGVTNWYAPVRTPEGVRESLDDLRARFAGWHDPIPRVLAAAEEDAVLRHEVYDLAPPLGSYVRGNVALVGDAAHAMTPALGQGACQALLDAVELAACLRAHPGDVGKALHSYDARRRPAAQRMVTASSWMTRLAGAGRLAGPRNTLMRLLPI</sequence>
<name>A0A7W9GEN3_9ACTN</name>
<accession>A0A7W9GEN3</accession>
<gene>
    <name evidence="4" type="ORF">HD596_009165</name>
</gene>
<dbReference type="PANTHER" id="PTHR13789">
    <property type="entry name" value="MONOOXYGENASE"/>
    <property type="match status" value="1"/>
</dbReference>
<dbReference type="InterPro" id="IPR002938">
    <property type="entry name" value="FAD-bd"/>
</dbReference>
<evidence type="ECO:0000256" key="2">
    <source>
        <dbReference type="ARBA" id="ARBA00023033"/>
    </source>
</evidence>
<feature type="domain" description="FAD-binding" evidence="3">
    <location>
        <begin position="4"/>
        <end position="321"/>
    </location>
</feature>
<reference evidence="4 5" key="1">
    <citation type="submission" date="2020-08" db="EMBL/GenBank/DDBJ databases">
        <title>Sequencing the genomes of 1000 actinobacteria strains.</title>
        <authorList>
            <person name="Klenk H.-P."/>
        </authorList>
    </citation>
    <scope>NUCLEOTIDE SEQUENCE [LARGE SCALE GENOMIC DNA]</scope>
    <source>
        <strain evidence="4 5">DSM 45507</strain>
    </source>
</reference>
<dbReference type="Proteomes" id="UP000579153">
    <property type="component" value="Unassembled WGS sequence"/>
</dbReference>
<organism evidence="4 5">
    <name type="scientific">Nonomuraea jabiensis</name>
    <dbReference type="NCBI Taxonomy" id="882448"/>
    <lineage>
        <taxon>Bacteria</taxon>
        <taxon>Bacillati</taxon>
        <taxon>Actinomycetota</taxon>
        <taxon>Actinomycetes</taxon>
        <taxon>Streptosporangiales</taxon>
        <taxon>Streptosporangiaceae</taxon>
        <taxon>Nonomuraea</taxon>
    </lineage>
</organism>
<dbReference type="PANTHER" id="PTHR13789:SF309">
    <property type="entry name" value="PUTATIVE (AFU_ORTHOLOGUE AFUA_6G14510)-RELATED"/>
    <property type="match status" value="1"/>
</dbReference>
<evidence type="ECO:0000256" key="1">
    <source>
        <dbReference type="ARBA" id="ARBA00023002"/>
    </source>
</evidence>
<dbReference type="GO" id="GO:0071949">
    <property type="term" value="F:FAD binding"/>
    <property type="evidence" value="ECO:0007669"/>
    <property type="project" value="InterPro"/>
</dbReference>
<dbReference type="GO" id="GO:0004497">
    <property type="term" value="F:monooxygenase activity"/>
    <property type="evidence" value="ECO:0007669"/>
    <property type="project" value="UniProtKB-KW"/>
</dbReference>
<dbReference type="PRINTS" id="PR00420">
    <property type="entry name" value="RNGMNOXGNASE"/>
</dbReference>
<proteinExistence type="predicted"/>
<keyword evidence="2" id="KW-0503">Monooxygenase</keyword>